<reference evidence="8" key="1">
    <citation type="submission" date="2012-01" db="EMBL/GenBank/DDBJ databases">
        <title>The Genome Sequence of Oreochromis niloticus (Nile Tilapia).</title>
        <authorList>
            <consortium name="Broad Institute Genome Assembly Team"/>
            <consortium name="Broad Institute Sequencing Platform"/>
            <person name="Di Palma F."/>
            <person name="Johnson J."/>
            <person name="Lander E.S."/>
            <person name="Lindblad-Toh K."/>
        </authorList>
    </citation>
    <scope>NUCLEOTIDE SEQUENCE [LARGE SCALE GENOMIC DNA]</scope>
</reference>
<dbReference type="GO" id="GO:0016020">
    <property type="term" value="C:membrane"/>
    <property type="evidence" value="ECO:0007669"/>
    <property type="project" value="UniProtKB-SubCell"/>
</dbReference>
<proteinExistence type="inferred from homology"/>
<feature type="transmembrane region" description="Helical" evidence="6">
    <location>
        <begin position="69"/>
        <end position="91"/>
    </location>
</feature>
<dbReference type="GeneID" id="102080590"/>
<evidence type="ECO:0000256" key="4">
    <source>
        <dbReference type="ARBA" id="ARBA00022989"/>
    </source>
</evidence>
<organism evidence="7 8">
    <name type="scientific">Oreochromis niloticus</name>
    <name type="common">Nile tilapia</name>
    <name type="synonym">Tilapia nilotica</name>
    <dbReference type="NCBI Taxonomy" id="8128"/>
    <lineage>
        <taxon>Eukaryota</taxon>
        <taxon>Metazoa</taxon>
        <taxon>Chordata</taxon>
        <taxon>Craniata</taxon>
        <taxon>Vertebrata</taxon>
        <taxon>Euteleostomi</taxon>
        <taxon>Actinopterygii</taxon>
        <taxon>Neopterygii</taxon>
        <taxon>Teleostei</taxon>
        <taxon>Neoteleostei</taxon>
        <taxon>Acanthomorphata</taxon>
        <taxon>Ovalentaria</taxon>
        <taxon>Cichlomorphae</taxon>
        <taxon>Cichliformes</taxon>
        <taxon>Cichlidae</taxon>
        <taxon>African cichlids</taxon>
        <taxon>Pseudocrenilabrinae</taxon>
        <taxon>Oreochromini</taxon>
        <taxon>Oreochromis</taxon>
    </lineage>
</organism>
<keyword evidence="4 6" id="KW-1133">Transmembrane helix</keyword>
<dbReference type="InterPro" id="IPR030417">
    <property type="entry name" value="MS4A"/>
</dbReference>
<comment type="similarity">
    <text evidence="2">Belongs to the MS4A family.</text>
</comment>
<dbReference type="Proteomes" id="UP000005207">
    <property type="component" value="Linkage group LG11"/>
</dbReference>
<feature type="transmembrane region" description="Helical" evidence="6">
    <location>
        <begin position="42"/>
        <end position="63"/>
    </location>
</feature>
<protein>
    <submittedName>
        <fullName evidence="7">Membrane-spanning 4-domains subfamily A member 15</fullName>
    </submittedName>
</protein>
<feature type="transmembrane region" description="Helical" evidence="6">
    <location>
        <begin position="103"/>
        <end position="123"/>
    </location>
</feature>
<evidence type="ECO:0000256" key="2">
    <source>
        <dbReference type="ARBA" id="ARBA00009565"/>
    </source>
</evidence>
<dbReference type="GeneTree" id="ENSGT00940000163727"/>
<dbReference type="Pfam" id="PF04103">
    <property type="entry name" value="CD20"/>
    <property type="match status" value="1"/>
</dbReference>
<accession>A0A669DL43</accession>
<dbReference type="OrthoDB" id="10071849at2759"/>
<keyword evidence="8" id="KW-1185">Reference proteome</keyword>
<evidence type="ECO:0000256" key="1">
    <source>
        <dbReference type="ARBA" id="ARBA00004141"/>
    </source>
</evidence>
<reference evidence="7" key="3">
    <citation type="submission" date="2025-09" db="UniProtKB">
        <authorList>
            <consortium name="Ensembl"/>
        </authorList>
    </citation>
    <scope>IDENTIFICATION</scope>
</reference>
<dbReference type="InParanoid" id="A0A669DL43"/>
<dbReference type="OMA" id="YCTTNIR"/>
<dbReference type="AlphaFoldDB" id="A0A669DL43"/>
<dbReference type="InterPro" id="IPR007237">
    <property type="entry name" value="CD20-like"/>
</dbReference>
<reference evidence="7" key="2">
    <citation type="submission" date="2025-08" db="UniProtKB">
        <authorList>
            <consortium name="Ensembl"/>
        </authorList>
    </citation>
    <scope>IDENTIFICATION</scope>
</reference>
<sequence>MSASTSAAGTVGSVFVVTHVIPATEPQNTPQKTKFSQGRPEALGTVQIMVGLLVLLFGIIVLPHSDLEIYSGVFLWGPLSFVLAGSVTVSAGKSLNCCLVRGALGANVIAAVSSAAAIIIYILEAFWPHYDYHYYGSSYLNTSTPDWSFTPNYERVQRAVFGVLAVLCLLEFIVSICIAAFSCYALCTSTDQPIIFLNKSLEAASEVPCTYESPPVSEAPPPSEVSYEDVKYDTKIV</sequence>
<gene>
    <name evidence="7" type="primary">LOC102080590</name>
</gene>
<evidence type="ECO:0000256" key="3">
    <source>
        <dbReference type="ARBA" id="ARBA00022692"/>
    </source>
</evidence>
<keyword evidence="5 6" id="KW-0472">Membrane</keyword>
<evidence type="ECO:0000256" key="6">
    <source>
        <dbReference type="SAM" id="Phobius"/>
    </source>
</evidence>
<dbReference type="RefSeq" id="XP_019220657.1">
    <property type="nucleotide sequence ID" value="XM_019365112.2"/>
</dbReference>
<dbReference type="FunCoup" id="A0A669DL43">
    <property type="interactions" value="214"/>
</dbReference>
<dbReference type="KEGG" id="onl:102080590"/>
<evidence type="ECO:0000313" key="7">
    <source>
        <dbReference type="Ensembl" id="ENSONIP00000061409.1"/>
    </source>
</evidence>
<comment type="subcellular location">
    <subcellularLocation>
        <location evidence="1">Membrane</location>
        <topology evidence="1">Multi-pass membrane protein</topology>
    </subcellularLocation>
</comment>
<dbReference type="PANTHER" id="PTHR23320:SF128">
    <property type="entry name" value="MEMBRANE-SPANNING 4-DOMAINS SUBFAMILY A MEMBER 4A"/>
    <property type="match status" value="1"/>
</dbReference>
<evidence type="ECO:0000256" key="5">
    <source>
        <dbReference type="ARBA" id="ARBA00023136"/>
    </source>
</evidence>
<keyword evidence="3 6" id="KW-0812">Transmembrane</keyword>
<name>A0A669DL43_ORENI</name>
<dbReference type="PANTHER" id="PTHR23320">
    <property type="entry name" value="MEMBRANE-SPANNING 4-DOMAINS SUBFAMILY A MS4A -RELATED"/>
    <property type="match status" value="1"/>
</dbReference>
<feature type="transmembrane region" description="Helical" evidence="6">
    <location>
        <begin position="159"/>
        <end position="187"/>
    </location>
</feature>
<evidence type="ECO:0000313" key="8">
    <source>
        <dbReference type="Proteomes" id="UP000005207"/>
    </source>
</evidence>
<dbReference type="Ensembl" id="ENSONIT00000046336.1">
    <property type="protein sequence ID" value="ENSONIP00000061409.1"/>
    <property type="gene ID" value="ENSONIG00000001408.2"/>
</dbReference>